<dbReference type="AlphaFoldDB" id="A0A4R7K056"/>
<evidence type="ECO:0000256" key="4">
    <source>
        <dbReference type="RuleBase" id="RU003345"/>
    </source>
</evidence>
<keyword evidence="7" id="KW-1185">Reference proteome</keyword>
<dbReference type="CDD" id="cd07103">
    <property type="entry name" value="ALDH_F5_SSADH_GabD"/>
    <property type="match status" value="1"/>
</dbReference>
<dbReference type="FunFam" id="3.40.605.10:FF:000007">
    <property type="entry name" value="NAD/NADP-dependent betaine aldehyde dehydrogenase"/>
    <property type="match status" value="1"/>
</dbReference>
<dbReference type="GO" id="GO:0009450">
    <property type="term" value="P:gamma-aminobutyric acid catabolic process"/>
    <property type="evidence" value="ECO:0007669"/>
    <property type="project" value="TreeGrafter"/>
</dbReference>
<reference evidence="6 7" key="1">
    <citation type="submission" date="2019-03" db="EMBL/GenBank/DDBJ databases">
        <title>Genomic Encyclopedia of Type Strains, Phase IV (KMG-IV): sequencing the most valuable type-strain genomes for metagenomic binning, comparative biology and taxonomic classification.</title>
        <authorList>
            <person name="Goeker M."/>
        </authorList>
    </citation>
    <scope>NUCLEOTIDE SEQUENCE [LARGE SCALE GENOMIC DNA]</scope>
    <source>
        <strain evidence="6 7">DSM 15505</strain>
    </source>
</reference>
<dbReference type="Gene3D" id="3.40.605.10">
    <property type="entry name" value="Aldehyde Dehydrogenase, Chain A, domain 1"/>
    <property type="match status" value="1"/>
</dbReference>
<dbReference type="FunFam" id="3.40.309.10:FF:000004">
    <property type="entry name" value="Succinate-semialdehyde dehydrogenase I"/>
    <property type="match status" value="1"/>
</dbReference>
<dbReference type="Gene3D" id="3.40.309.10">
    <property type="entry name" value="Aldehyde Dehydrogenase, Chain A, domain 2"/>
    <property type="match status" value="1"/>
</dbReference>
<dbReference type="InterPro" id="IPR016162">
    <property type="entry name" value="Ald_DH_N"/>
</dbReference>
<evidence type="ECO:0000313" key="6">
    <source>
        <dbReference type="EMBL" id="TDT44190.1"/>
    </source>
</evidence>
<dbReference type="Pfam" id="PF00171">
    <property type="entry name" value="Aldedh"/>
    <property type="match status" value="1"/>
</dbReference>
<name>A0A4R7K056_9GAMM</name>
<dbReference type="InterPro" id="IPR029510">
    <property type="entry name" value="Ald_DH_CS_GLU"/>
</dbReference>
<dbReference type="PANTHER" id="PTHR43353">
    <property type="entry name" value="SUCCINATE-SEMIALDEHYDE DEHYDROGENASE, MITOCHONDRIAL"/>
    <property type="match status" value="1"/>
</dbReference>
<dbReference type="Proteomes" id="UP000295830">
    <property type="component" value="Unassembled WGS sequence"/>
</dbReference>
<evidence type="ECO:0000313" key="7">
    <source>
        <dbReference type="Proteomes" id="UP000295830"/>
    </source>
</evidence>
<feature type="domain" description="Aldehyde dehydrogenase" evidence="5">
    <location>
        <begin position="17"/>
        <end position="480"/>
    </location>
</feature>
<dbReference type="InterPro" id="IPR050740">
    <property type="entry name" value="Aldehyde_DH_Superfamily"/>
</dbReference>
<evidence type="ECO:0000256" key="1">
    <source>
        <dbReference type="ARBA" id="ARBA00009986"/>
    </source>
</evidence>
<comment type="caution">
    <text evidence="6">The sequence shown here is derived from an EMBL/GenBank/DDBJ whole genome shotgun (WGS) entry which is preliminary data.</text>
</comment>
<evidence type="ECO:0000256" key="2">
    <source>
        <dbReference type="ARBA" id="ARBA00023002"/>
    </source>
</evidence>
<dbReference type="InterPro" id="IPR016161">
    <property type="entry name" value="Ald_DH/histidinol_DH"/>
</dbReference>
<protein>
    <submittedName>
        <fullName evidence="6">Succinate-semialdehyde dehydrogenase/glutarate-semialdehyde dehydrogenase</fullName>
    </submittedName>
</protein>
<keyword evidence="2 4" id="KW-0560">Oxidoreductase</keyword>
<dbReference type="SUPFAM" id="SSF53720">
    <property type="entry name" value="ALDH-like"/>
    <property type="match status" value="1"/>
</dbReference>
<evidence type="ECO:0000259" key="5">
    <source>
        <dbReference type="Pfam" id="PF00171"/>
    </source>
</evidence>
<dbReference type="GO" id="GO:0004777">
    <property type="term" value="F:succinate-semialdehyde dehydrogenase (NAD+) activity"/>
    <property type="evidence" value="ECO:0007669"/>
    <property type="project" value="TreeGrafter"/>
</dbReference>
<dbReference type="EMBL" id="SOAX01000001">
    <property type="protein sequence ID" value="TDT44190.1"/>
    <property type="molecule type" value="Genomic_DNA"/>
</dbReference>
<dbReference type="InterPro" id="IPR016163">
    <property type="entry name" value="Ald_DH_C"/>
</dbReference>
<organism evidence="6 7">
    <name type="scientific">Halospina denitrificans</name>
    <dbReference type="NCBI Taxonomy" id="332522"/>
    <lineage>
        <taxon>Bacteria</taxon>
        <taxon>Pseudomonadati</taxon>
        <taxon>Pseudomonadota</taxon>
        <taxon>Gammaproteobacteria</taxon>
        <taxon>Halospina</taxon>
    </lineage>
</organism>
<feature type="active site" evidence="3">
    <location>
        <position position="254"/>
    </location>
</feature>
<proteinExistence type="inferred from homology"/>
<gene>
    <name evidence="6" type="ORF">DES49_0290</name>
</gene>
<accession>A0A4R7K056</accession>
<comment type="similarity">
    <text evidence="1 4">Belongs to the aldehyde dehydrogenase family.</text>
</comment>
<dbReference type="InterPro" id="IPR015590">
    <property type="entry name" value="Aldehyde_DH_dom"/>
</dbReference>
<sequence length="484" mass="51908">MESPLLERTEGYIGGNWVGANASETFPVVNPATGEELARVQTMGATETREAVAAASKALRLSEPATLAERRGWLEGVRDALKAEKDEIGRILCLEHGKPLKEAVGEVDYAAGFFDYCARYIDHLDSHTIPETPKDCAWTVHYRPIGVAGLITPWNFPIGMIAKKLSAALAGGCPSVIKPAEDTPLTMIAAFRAIHDRNVLPAGMINLVMGPPKPIGDVLCEHPEVTMLSFTGSTPVGQHLVRETAGRVKKLSLELGGNAPFIIFDDADVDDAITQLIGNKFRGGGQTCVCANRVYVQSGIFETFADKLAERVEALKVGDGMEEGTDIGPLINQAGFDKVRRHVQDALAKGGTLKAGAHPDTLPESGSLFYPPTLVTGVQSEAACCQEETFGPFIPMVSFDSEDEVLAAANNTDYGLASYLFTQDETRAQRMIPAMRFGHVGWNTGTGPTPEAPFGGMKLSGIGREGGLEGLFEFVEPQTVPRSY</sequence>
<dbReference type="PROSITE" id="PS00687">
    <property type="entry name" value="ALDEHYDE_DEHYDR_GLU"/>
    <property type="match status" value="1"/>
</dbReference>
<evidence type="ECO:0000256" key="3">
    <source>
        <dbReference type="PROSITE-ProRule" id="PRU10007"/>
    </source>
</evidence>
<dbReference type="PANTHER" id="PTHR43353:SF5">
    <property type="entry name" value="SUCCINATE-SEMIALDEHYDE DEHYDROGENASE, MITOCHONDRIAL"/>
    <property type="match status" value="1"/>
</dbReference>